<dbReference type="FunFam" id="3.10.20.370:FF:000001">
    <property type="entry name" value="Retrovirus-related Pol polyprotein from transposon 17.6-like protein"/>
    <property type="match status" value="1"/>
</dbReference>
<dbReference type="Gene3D" id="3.30.70.270">
    <property type="match status" value="1"/>
</dbReference>
<feature type="domain" description="Integrase zinc-binding" evidence="4">
    <location>
        <begin position="303"/>
        <end position="357"/>
    </location>
</feature>
<sequence length="386" mass="43192">MRPDPAKVKAITNMPSPTNVEELRQVLGLINYVGRFLPGLSTTLHPITSLLRRESEWIWSDAQEQAFSAVKAMLVSAPSLAYYDVNLKTVVSADASSYGLGAALLQEHEDGLRPVAFCSRTLTDSERRYSQIEKECLAGVWACERFARYVQGMGSFRLQTDHKPLVPLINTYDLDKAPPRCQRLLMRLLRFHVVAEHVPGKQLVIADVLSRSPLTDVCDDSTEHVVQAYIESIVSNAPVTPRKLSEIRAATQQDKELQSVVKFITNGWPHKTTLSPSLHGYYAARAHLSESDGFVLYQDRLVIPVALRADVLKQLHHGHQGLTRCRARAKMSVWWPCIGAQVTQTVSTCKFCIANKPTQRREPLLTTPLPAGPWQRIAADLCEYGR</sequence>
<dbReference type="InParanoid" id="A0A672GPH5"/>
<dbReference type="PANTHER" id="PTHR37984:SF5">
    <property type="entry name" value="PROTEIN NYNRIN-LIKE"/>
    <property type="match status" value="1"/>
</dbReference>
<evidence type="ECO:0000256" key="2">
    <source>
        <dbReference type="ARBA" id="ARBA00039658"/>
    </source>
</evidence>
<dbReference type="Gene3D" id="1.10.340.70">
    <property type="match status" value="1"/>
</dbReference>
<dbReference type="InterPro" id="IPR050951">
    <property type="entry name" value="Retrovirus_Pol_polyprotein"/>
</dbReference>
<dbReference type="CDD" id="cd09274">
    <property type="entry name" value="RNase_HI_RT_Ty3"/>
    <property type="match status" value="1"/>
</dbReference>
<dbReference type="InterPro" id="IPR041588">
    <property type="entry name" value="Integrase_H2C2"/>
</dbReference>
<reference evidence="5" key="1">
    <citation type="submission" date="2019-06" db="EMBL/GenBank/DDBJ databases">
        <authorList>
            <consortium name="Wellcome Sanger Institute Data Sharing"/>
        </authorList>
    </citation>
    <scope>NUCLEOTIDE SEQUENCE [LARGE SCALE GENOMIC DNA]</scope>
</reference>
<keyword evidence="1" id="KW-0511">Multifunctional enzyme</keyword>
<dbReference type="OMA" id="RESEWIW"/>
<accession>A0A672GPH5</accession>
<reference evidence="5" key="3">
    <citation type="submission" date="2025-09" db="UniProtKB">
        <authorList>
            <consortium name="Ensembl"/>
        </authorList>
    </citation>
    <scope>IDENTIFICATION</scope>
</reference>
<dbReference type="Pfam" id="PF17921">
    <property type="entry name" value="Integrase_H2C2"/>
    <property type="match status" value="1"/>
</dbReference>
<evidence type="ECO:0000256" key="1">
    <source>
        <dbReference type="ARBA" id="ARBA00023268"/>
    </source>
</evidence>
<evidence type="ECO:0000313" key="5">
    <source>
        <dbReference type="Ensembl" id="ENSSFAP00005018865.1"/>
    </source>
</evidence>
<keyword evidence="6" id="KW-1185">Reference proteome</keyword>
<dbReference type="Ensembl" id="ENSSFAT00005019632.1">
    <property type="protein sequence ID" value="ENSSFAP00005018865.1"/>
    <property type="gene ID" value="ENSSFAG00005009938.1"/>
</dbReference>
<dbReference type="GO" id="GO:0003824">
    <property type="term" value="F:catalytic activity"/>
    <property type="evidence" value="ECO:0007669"/>
    <property type="project" value="UniProtKB-KW"/>
</dbReference>
<organism evidence="5 6">
    <name type="scientific">Salarias fasciatus</name>
    <name type="common">Jewelled blenny</name>
    <name type="synonym">Blennius fasciatus</name>
    <dbReference type="NCBI Taxonomy" id="181472"/>
    <lineage>
        <taxon>Eukaryota</taxon>
        <taxon>Metazoa</taxon>
        <taxon>Chordata</taxon>
        <taxon>Craniata</taxon>
        <taxon>Vertebrata</taxon>
        <taxon>Euteleostomi</taxon>
        <taxon>Actinopterygii</taxon>
        <taxon>Neopterygii</taxon>
        <taxon>Teleostei</taxon>
        <taxon>Neoteleostei</taxon>
        <taxon>Acanthomorphata</taxon>
        <taxon>Ovalentaria</taxon>
        <taxon>Blenniimorphae</taxon>
        <taxon>Blenniiformes</taxon>
        <taxon>Blennioidei</taxon>
        <taxon>Blenniidae</taxon>
        <taxon>Salariinae</taxon>
        <taxon>Salarias</taxon>
    </lineage>
</organism>
<evidence type="ECO:0000259" key="3">
    <source>
        <dbReference type="Pfam" id="PF17919"/>
    </source>
</evidence>
<dbReference type="SUPFAM" id="SSF56672">
    <property type="entry name" value="DNA/RNA polymerases"/>
    <property type="match status" value="1"/>
</dbReference>
<dbReference type="PANTHER" id="PTHR37984">
    <property type="entry name" value="PROTEIN CBG26694"/>
    <property type="match status" value="1"/>
</dbReference>
<evidence type="ECO:0000259" key="4">
    <source>
        <dbReference type="Pfam" id="PF17921"/>
    </source>
</evidence>
<dbReference type="InterPro" id="IPR043128">
    <property type="entry name" value="Rev_trsase/Diguanyl_cyclase"/>
</dbReference>
<dbReference type="InterPro" id="IPR041577">
    <property type="entry name" value="RT_RNaseH_2"/>
</dbReference>
<dbReference type="FunFam" id="1.10.340.70:FF:000004">
    <property type="entry name" value="Retrovirus-related Pol polyprotein from transposon 297-like Protein"/>
    <property type="match status" value="1"/>
</dbReference>
<reference evidence="5" key="2">
    <citation type="submission" date="2025-08" db="UniProtKB">
        <authorList>
            <consortium name="Ensembl"/>
        </authorList>
    </citation>
    <scope>IDENTIFICATION</scope>
</reference>
<name>A0A672GPH5_SALFA</name>
<feature type="domain" description="Reverse transcriptase/retrotransposon-derived protein RNase H-like" evidence="3">
    <location>
        <begin position="59"/>
        <end position="152"/>
    </location>
</feature>
<dbReference type="Pfam" id="PF17919">
    <property type="entry name" value="RT_RNaseH_2"/>
    <property type="match status" value="1"/>
</dbReference>
<evidence type="ECO:0000313" key="6">
    <source>
        <dbReference type="Proteomes" id="UP000472267"/>
    </source>
</evidence>
<dbReference type="AlphaFoldDB" id="A0A672GPH5"/>
<dbReference type="FunFam" id="3.30.70.270:FF:000026">
    <property type="entry name" value="Transposon Ty3-G Gag-Pol polyprotein"/>
    <property type="match status" value="1"/>
</dbReference>
<protein>
    <recommendedName>
        <fullName evidence="2">Gypsy retrotransposon integrase-like protein 1</fullName>
    </recommendedName>
</protein>
<dbReference type="InterPro" id="IPR043502">
    <property type="entry name" value="DNA/RNA_pol_sf"/>
</dbReference>
<proteinExistence type="predicted"/>
<dbReference type="Proteomes" id="UP000472267">
    <property type="component" value="Chromosome 12"/>
</dbReference>